<feature type="domain" description="HTH marR-type" evidence="4">
    <location>
        <begin position="6"/>
        <end position="138"/>
    </location>
</feature>
<keyword evidence="3" id="KW-0804">Transcription</keyword>
<evidence type="ECO:0000256" key="3">
    <source>
        <dbReference type="ARBA" id="ARBA00023163"/>
    </source>
</evidence>
<dbReference type="SMART" id="SM00347">
    <property type="entry name" value="HTH_MARR"/>
    <property type="match status" value="1"/>
</dbReference>
<dbReference type="AlphaFoldDB" id="A0A3D8GTB1"/>
<dbReference type="InterPro" id="IPR036390">
    <property type="entry name" value="WH_DNA-bd_sf"/>
</dbReference>
<proteinExistence type="predicted"/>
<organism evidence="5 6">
    <name type="scientific">Neobacillus piezotolerans</name>
    <dbReference type="NCBI Taxonomy" id="2259171"/>
    <lineage>
        <taxon>Bacteria</taxon>
        <taxon>Bacillati</taxon>
        <taxon>Bacillota</taxon>
        <taxon>Bacilli</taxon>
        <taxon>Bacillales</taxon>
        <taxon>Bacillaceae</taxon>
        <taxon>Neobacillus</taxon>
    </lineage>
</organism>
<accession>A0A3D8GTB1</accession>
<keyword evidence="2" id="KW-0238">DNA-binding</keyword>
<sequence length="141" mass="16216">MNRRFPNEPFIVLMKTAKGIHEKIREQMLKSNLNVTEFSVLEVLYQKGTLTIQQICQNVLISSGSMTYVIDKLEKRGLLKRSACPNDRRAIHVSITDEGLNIMDMIMPKYLDMVDGLFEVLNPEEAETFLKLLKKVNNTVE</sequence>
<dbReference type="SUPFAM" id="SSF46785">
    <property type="entry name" value="Winged helix' DNA-binding domain"/>
    <property type="match status" value="1"/>
</dbReference>
<gene>
    <name evidence="5" type="ORF">DRW41_07665</name>
</gene>
<dbReference type="EMBL" id="QNQT01000002">
    <property type="protein sequence ID" value="RDU37704.1"/>
    <property type="molecule type" value="Genomic_DNA"/>
</dbReference>
<keyword evidence="1" id="KW-0805">Transcription regulation</keyword>
<dbReference type="PROSITE" id="PS50995">
    <property type="entry name" value="HTH_MARR_2"/>
    <property type="match status" value="1"/>
</dbReference>
<dbReference type="PROSITE" id="PS01117">
    <property type="entry name" value="HTH_MARR_1"/>
    <property type="match status" value="1"/>
</dbReference>
<evidence type="ECO:0000256" key="2">
    <source>
        <dbReference type="ARBA" id="ARBA00023125"/>
    </source>
</evidence>
<evidence type="ECO:0000256" key="1">
    <source>
        <dbReference type="ARBA" id="ARBA00023015"/>
    </source>
</evidence>
<evidence type="ECO:0000313" key="5">
    <source>
        <dbReference type="EMBL" id="RDU37704.1"/>
    </source>
</evidence>
<dbReference type="GO" id="GO:0003677">
    <property type="term" value="F:DNA binding"/>
    <property type="evidence" value="ECO:0007669"/>
    <property type="project" value="UniProtKB-KW"/>
</dbReference>
<keyword evidence="6" id="KW-1185">Reference proteome</keyword>
<dbReference type="PANTHER" id="PTHR42756">
    <property type="entry name" value="TRANSCRIPTIONAL REGULATOR, MARR"/>
    <property type="match status" value="1"/>
</dbReference>
<dbReference type="Gene3D" id="1.10.10.10">
    <property type="entry name" value="Winged helix-like DNA-binding domain superfamily/Winged helix DNA-binding domain"/>
    <property type="match status" value="1"/>
</dbReference>
<reference evidence="5 6" key="1">
    <citation type="submission" date="2018-07" db="EMBL/GenBank/DDBJ databases">
        <title>Bacillus sp. YLB-04 draft genome sequence.</title>
        <authorList>
            <person name="Yu L."/>
            <person name="Tang X."/>
        </authorList>
    </citation>
    <scope>NUCLEOTIDE SEQUENCE [LARGE SCALE GENOMIC DNA]</scope>
    <source>
        <strain evidence="5 6">YLB-04</strain>
    </source>
</reference>
<evidence type="ECO:0000259" key="4">
    <source>
        <dbReference type="PROSITE" id="PS50995"/>
    </source>
</evidence>
<comment type="caution">
    <text evidence="5">The sequence shown here is derived from an EMBL/GenBank/DDBJ whole genome shotgun (WGS) entry which is preliminary data.</text>
</comment>
<protein>
    <submittedName>
        <fullName evidence="5">MarR family transcriptional regulator</fullName>
    </submittedName>
</protein>
<dbReference type="GO" id="GO:0003700">
    <property type="term" value="F:DNA-binding transcription factor activity"/>
    <property type="evidence" value="ECO:0007669"/>
    <property type="project" value="InterPro"/>
</dbReference>
<dbReference type="PANTHER" id="PTHR42756:SF1">
    <property type="entry name" value="TRANSCRIPTIONAL REPRESSOR OF EMRAB OPERON"/>
    <property type="match status" value="1"/>
</dbReference>
<dbReference type="InterPro" id="IPR000835">
    <property type="entry name" value="HTH_MarR-typ"/>
</dbReference>
<dbReference type="InterPro" id="IPR036388">
    <property type="entry name" value="WH-like_DNA-bd_sf"/>
</dbReference>
<evidence type="ECO:0000313" key="6">
    <source>
        <dbReference type="Proteomes" id="UP000257144"/>
    </source>
</evidence>
<dbReference type="Pfam" id="PF01047">
    <property type="entry name" value="MarR"/>
    <property type="match status" value="1"/>
</dbReference>
<dbReference type="OrthoDB" id="9799747at2"/>
<dbReference type="PRINTS" id="PR00598">
    <property type="entry name" value="HTHMARR"/>
</dbReference>
<dbReference type="Proteomes" id="UP000257144">
    <property type="component" value="Unassembled WGS sequence"/>
</dbReference>
<dbReference type="InterPro" id="IPR023187">
    <property type="entry name" value="Tscrpt_reg_MarR-type_CS"/>
</dbReference>
<name>A0A3D8GTB1_9BACI</name>